<gene>
    <name evidence="2" type="ORF">CAQU_11170</name>
</gene>
<dbReference type="EMBL" id="CP009245">
    <property type="protein sequence ID" value="APT85514.1"/>
    <property type="molecule type" value="Genomic_DNA"/>
</dbReference>
<reference evidence="2 3" key="1">
    <citation type="submission" date="2014-08" db="EMBL/GenBank/DDBJ databases">
        <title>Complete genome sequence of Corynebacterium aquilae S-613T(T) (=DSM 44791(T)), isolated from the choana of a healthy golden eagle.</title>
        <authorList>
            <person name="Ruckert C."/>
            <person name="Albersmeier A."/>
            <person name="Winkler A."/>
            <person name="Kalinowski J."/>
        </authorList>
    </citation>
    <scope>NUCLEOTIDE SEQUENCE [LARGE SCALE GENOMIC DNA]</scope>
    <source>
        <strain evidence="2 3">S-613</strain>
    </source>
</reference>
<dbReference type="OrthoDB" id="4427856at2"/>
<dbReference type="KEGG" id="caqu:CAQU_11170"/>
<dbReference type="RefSeq" id="WP_075727657.1">
    <property type="nucleotide sequence ID" value="NZ_CP009245.1"/>
</dbReference>
<sequence length="914" mass="99339">MEPTVAPLTILLGRGTTAAAVRQALEDFAALGIVRNLIFIDADSFTHADSGVRLVRTMPDGSTRIEHASLTKALVDIDSHHREQPGVASLVLVNNIDEADGRLGPDNIAPVTLALDSVGYSSRLHRSNLMLTRANAVVETPLPTLRGYVNLMLAPEDAGGPDQPAATLDAGCRTHRLALHYAAGIASIYGAWTGSKSVPAHHMDLGQGDTFRLVRTYYRRIDGQQVQTRIKLAIFDTDTNPQAKLNRPGQAVYAHYPVDTAAFAGGCAEELIQEYEHTLTGARYQAITQALVHTTAGHALADFARAYGTNLVTAPSRFARRLRYDVATARDYAVQKHLYGVTGSRVQVGRAALATAPGGEDEHETDSEVATQAIATREEIASELEPLWRSYSNMALTMMDASPRAFGTSSAEARYPAACLEAGTSNVYVAGSADHVIPGPHTRFGRKLPPQLKNLMGEPIAGYDVVGAKAYERQLAQLTGSQHRAIGRTIGDFRQWRQKHAQSFAARTGAQLDAMRQEIMVERDGYLADIDRLSREQQPETTTDDSTTSALRFFGWVSLGSLVLFSGLYGIGHLVHNAAGSPDWFWVRALDATTAGTKATFFGVWFLLWLILWLCQVALETRDDIKDANRRRTVRSDMHTARDNALACEVAIKRIDVAYNQFLSVSHMLGAILEKPFGQVEKNEQRAVTPTNEMPRHVVLAEATPPHQAVRATIDRHRMSLYEEGWMGPLAGEALTQAATRLHNTGGITVDVEHLLGLPGDRTGSALDKISTIVSSPEFLNTDRTQRQWMQIIAQLADSNAHEDITAAAVSSHDGTLNPLSELGAVGSFNGQFLTEQGQTINRVGAVDQHYYFKGSSTIDAIGGGEVLVQLSRPAHISDVRLRSSGGAEPRPTPAENQLANPFASPDFFDQGDL</sequence>
<feature type="region of interest" description="Disordered" evidence="1">
    <location>
        <begin position="881"/>
        <end position="914"/>
    </location>
</feature>
<evidence type="ECO:0000256" key="1">
    <source>
        <dbReference type="SAM" id="MobiDB-lite"/>
    </source>
</evidence>
<organism evidence="2 3">
    <name type="scientific">Corynebacterium aquilae DSM 44791</name>
    <dbReference type="NCBI Taxonomy" id="1431546"/>
    <lineage>
        <taxon>Bacteria</taxon>
        <taxon>Bacillati</taxon>
        <taxon>Actinomycetota</taxon>
        <taxon>Actinomycetes</taxon>
        <taxon>Mycobacteriales</taxon>
        <taxon>Corynebacteriaceae</taxon>
        <taxon>Corynebacterium</taxon>
    </lineage>
</organism>
<protein>
    <submittedName>
        <fullName evidence="2">Uncharacterized protein</fullName>
    </submittedName>
</protein>
<accession>A0A1L7CI38</accession>
<proteinExistence type="predicted"/>
<keyword evidence="3" id="KW-1185">Reference proteome</keyword>
<dbReference type="Proteomes" id="UP000185478">
    <property type="component" value="Chromosome"/>
</dbReference>
<evidence type="ECO:0000313" key="2">
    <source>
        <dbReference type="EMBL" id="APT85514.1"/>
    </source>
</evidence>
<name>A0A1L7CI38_9CORY</name>
<evidence type="ECO:0000313" key="3">
    <source>
        <dbReference type="Proteomes" id="UP000185478"/>
    </source>
</evidence>
<dbReference type="AlphaFoldDB" id="A0A1L7CI38"/>